<evidence type="ECO:0000313" key="3">
    <source>
        <dbReference type="EMBL" id="CAI9932231.1"/>
    </source>
</evidence>
<dbReference type="EMBL" id="CAXDID020000312">
    <property type="protein sequence ID" value="CAL6075090.1"/>
    <property type="molecule type" value="Genomic_DNA"/>
</dbReference>
<dbReference type="EMBL" id="CATOUU010000512">
    <property type="protein sequence ID" value="CAI9932231.1"/>
    <property type="molecule type" value="Genomic_DNA"/>
</dbReference>
<reference evidence="3" key="1">
    <citation type="submission" date="2023-06" db="EMBL/GenBank/DDBJ databases">
        <authorList>
            <person name="Kurt Z."/>
        </authorList>
    </citation>
    <scope>NUCLEOTIDE SEQUENCE</scope>
</reference>
<dbReference type="CDD" id="cd00158">
    <property type="entry name" value="RHOD"/>
    <property type="match status" value="1"/>
</dbReference>
<feature type="domain" description="Rhodanese" evidence="2">
    <location>
        <begin position="46"/>
        <end position="138"/>
    </location>
</feature>
<proteinExistence type="predicted"/>
<comment type="caution">
    <text evidence="3">The sequence shown here is derived from an EMBL/GenBank/DDBJ whole genome shotgun (WGS) entry which is preliminary data.</text>
</comment>
<dbReference type="SMART" id="SM00450">
    <property type="entry name" value="RHOD"/>
    <property type="match status" value="1"/>
</dbReference>
<reference evidence="4 5" key="2">
    <citation type="submission" date="2024-07" db="EMBL/GenBank/DDBJ databases">
        <authorList>
            <person name="Akdeniz Z."/>
        </authorList>
    </citation>
    <scope>NUCLEOTIDE SEQUENCE [LARGE SCALE GENOMIC DNA]</scope>
</reference>
<dbReference type="Proteomes" id="UP001642409">
    <property type="component" value="Unassembled WGS sequence"/>
</dbReference>
<organism evidence="3">
    <name type="scientific">Hexamita inflata</name>
    <dbReference type="NCBI Taxonomy" id="28002"/>
    <lineage>
        <taxon>Eukaryota</taxon>
        <taxon>Metamonada</taxon>
        <taxon>Diplomonadida</taxon>
        <taxon>Hexamitidae</taxon>
        <taxon>Hexamitinae</taxon>
        <taxon>Hexamita</taxon>
    </lineage>
</organism>
<feature type="transmembrane region" description="Helical" evidence="1">
    <location>
        <begin position="12"/>
        <end position="30"/>
    </location>
</feature>
<accession>A0AA86TXN3</accession>
<keyword evidence="1" id="KW-0812">Transmembrane</keyword>
<keyword evidence="5" id="KW-1185">Reference proteome</keyword>
<evidence type="ECO:0000313" key="5">
    <source>
        <dbReference type="Proteomes" id="UP001642409"/>
    </source>
</evidence>
<evidence type="ECO:0000313" key="4">
    <source>
        <dbReference type="EMBL" id="CAL6075090.1"/>
    </source>
</evidence>
<dbReference type="AlphaFoldDB" id="A0AA86TXN3"/>
<protein>
    <submittedName>
        <fullName evidence="3">Rhodanese domain-containing protein</fullName>
    </submittedName>
    <submittedName>
        <fullName evidence="4">Rhodanese_domain-containing protein</fullName>
    </submittedName>
</protein>
<dbReference type="Gene3D" id="3.40.250.10">
    <property type="entry name" value="Rhodanese-like domain"/>
    <property type="match status" value="1"/>
</dbReference>
<sequence>MSAKQQNKDQKNQIIGLLIILGIFFAYSQYSKRSIQFITAQQIPQQDKDALYVDVRNFDYHGRPHYKKAIHISCDDIKAHKNLQEIEKHNTIIIFCMMSRARAQDSVKILQKLYPEKKILCVKGGITAINAAFPNDMTY</sequence>
<dbReference type="SUPFAM" id="SSF52821">
    <property type="entry name" value="Rhodanese/Cell cycle control phosphatase"/>
    <property type="match status" value="1"/>
</dbReference>
<name>A0AA86TXN3_9EUKA</name>
<dbReference type="Pfam" id="PF00581">
    <property type="entry name" value="Rhodanese"/>
    <property type="match status" value="1"/>
</dbReference>
<gene>
    <name evidence="3" type="ORF">HINF_LOCUS19876</name>
    <name evidence="4" type="ORF">HINF_LOCUS57037</name>
</gene>
<keyword evidence="1" id="KW-0472">Membrane</keyword>
<dbReference type="InterPro" id="IPR001763">
    <property type="entry name" value="Rhodanese-like_dom"/>
</dbReference>
<dbReference type="InterPro" id="IPR036873">
    <property type="entry name" value="Rhodanese-like_dom_sf"/>
</dbReference>
<evidence type="ECO:0000259" key="2">
    <source>
        <dbReference type="PROSITE" id="PS50206"/>
    </source>
</evidence>
<dbReference type="PROSITE" id="PS50206">
    <property type="entry name" value="RHODANESE_3"/>
    <property type="match status" value="1"/>
</dbReference>
<evidence type="ECO:0000256" key="1">
    <source>
        <dbReference type="SAM" id="Phobius"/>
    </source>
</evidence>
<keyword evidence="1" id="KW-1133">Transmembrane helix</keyword>